<evidence type="ECO:0000256" key="2">
    <source>
        <dbReference type="ARBA" id="ARBA00022692"/>
    </source>
</evidence>
<dbReference type="PROSITE" id="PS50850">
    <property type="entry name" value="MFS"/>
    <property type="match status" value="1"/>
</dbReference>
<feature type="transmembrane region" description="Helical" evidence="5">
    <location>
        <begin position="60"/>
        <end position="81"/>
    </location>
</feature>
<feature type="transmembrane region" description="Helical" evidence="5">
    <location>
        <begin position="141"/>
        <end position="163"/>
    </location>
</feature>
<dbReference type="EMBL" id="PVZC01000007">
    <property type="protein sequence ID" value="PRX96540.1"/>
    <property type="molecule type" value="Genomic_DNA"/>
</dbReference>
<name>A0A2T0PYD4_9ACTN</name>
<evidence type="ECO:0000256" key="4">
    <source>
        <dbReference type="ARBA" id="ARBA00023136"/>
    </source>
</evidence>
<dbReference type="GO" id="GO:0022857">
    <property type="term" value="F:transmembrane transporter activity"/>
    <property type="evidence" value="ECO:0007669"/>
    <property type="project" value="InterPro"/>
</dbReference>
<proteinExistence type="predicted"/>
<feature type="transmembrane region" description="Helical" evidence="5">
    <location>
        <begin position="175"/>
        <end position="201"/>
    </location>
</feature>
<dbReference type="GO" id="GO:0005886">
    <property type="term" value="C:plasma membrane"/>
    <property type="evidence" value="ECO:0007669"/>
    <property type="project" value="UniProtKB-SubCell"/>
</dbReference>
<keyword evidence="4 5" id="KW-0472">Membrane</keyword>
<reference evidence="7 8" key="1">
    <citation type="submission" date="2018-03" db="EMBL/GenBank/DDBJ databases">
        <title>Genomic Encyclopedia of Archaeal and Bacterial Type Strains, Phase II (KMG-II): from individual species to whole genera.</title>
        <authorList>
            <person name="Goeker M."/>
        </authorList>
    </citation>
    <scope>NUCLEOTIDE SEQUENCE [LARGE SCALE GENOMIC DNA]</scope>
    <source>
        <strain evidence="7 8">DSM 45601</strain>
    </source>
</reference>
<dbReference type="AlphaFoldDB" id="A0A2T0PYD4"/>
<gene>
    <name evidence="7" type="ORF">CLV72_10763</name>
</gene>
<feature type="domain" description="Major facilitator superfamily (MFS) profile" evidence="6">
    <location>
        <begin position="21"/>
        <end position="222"/>
    </location>
</feature>
<feature type="transmembrane region" description="Helical" evidence="5">
    <location>
        <begin position="115"/>
        <end position="135"/>
    </location>
</feature>
<dbReference type="Gene3D" id="1.20.1250.20">
    <property type="entry name" value="MFS general substrate transporter like domains"/>
    <property type="match status" value="1"/>
</dbReference>
<dbReference type="InterPro" id="IPR036259">
    <property type="entry name" value="MFS_trans_sf"/>
</dbReference>
<dbReference type="Proteomes" id="UP000237846">
    <property type="component" value="Unassembled WGS sequence"/>
</dbReference>
<keyword evidence="8" id="KW-1185">Reference proteome</keyword>
<feature type="transmembrane region" description="Helical" evidence="5">
    <location>
        <begin position="87"/>
        <end position="108"/>
    </location>
</feature>
<evidence type="ECO:0000259" key="6">
    <source>
        <dbReference type="PROSITE" id="PS50850"/>
    </source>
</evidence>
<sequence>MPNVPPQRSDAAPNGGVRWWTLIGPAMTTIIGAFLVTAVYGTEQMPRMQLELLLSGQQFLLQGVVAYVVAAAVALPVGFLLGARFPTAVTVAAVVLMAIGVLLTAFAAGGGMMTVGRVLTGLGAGAAAGVIGALARRIGRWGAVAAMVVVAFGLLSIVAAPFVSQMFSDAFGFRTTFFAAIPLLLAALLATAISALVSYALAPRPARPGPYGMPNPPQGPHR</sequence>
<protein>
    <recommendedName>
        <fullName evidence="6">Major facilitator superfamily (MFS) profile domain-containing protein</fullName>
    </recommendedName>
</protein>
<feature type="transmembrane region" description="Helical" evidence="5">
    <location>
        <begin position="20"/>
        <end position="40"/>
    </location>
</feature>
<evidence type="ECO:0000313" key="7">
    <source>
        <dbReference type="EMBL" id="PRX96540.1"/>
    </source>
</evidence>
<evidence type="ECO:0000313" key="8">
    <source>
        <dbReference type="Proteomes" id="UP000237846"/>
    </source>
</evidence>
<comment type="subcellular location">
    <subcellularLocation>
        <location evidence="1">Cell membrane</location>
        <topology evidence="1">Multi-pass membrane protein</topology>
    </subcellularLocation>
</comment>
<dbReference type="InterPro" id="IPR020846">
    <property type="entry name" value="MFS_dom"/>
</dbReference>
<keyword evidence="3 5" id="KW-1133">Transmembrane helix</keyword>
<evidence type="ECO:0000256" key="5">
    <source>
        <dbReference type="SAM" id="Phobius"/>
    </source>
</evidence>
<organism evidence="7 8">
    <name type="scientific">Allonocardiopsis opalescens</name>
    <dbReference type="NCBI Taxonomy" id="1144618"/>
    <lineage>
        <taxon>Bacteria</taxon>
        <taxon>Bacillati</taxon>
        <taxon>Actinomycetota</taxon>
        <taxon>Actinomycetes</taxon>
        <taxon>Streptosporangiales</taxon>
        <taxon>Allonocardiopsis</taxon>
    </lineage>
</organism>
<comment type="caution">
    <text evidence="7">The sequence shown here is derived from an EMBL/GenBank/DDBJ whole genome shotgun (WGS) entry which is preliminary data.</text>
</comment>
<dbReference type="SUPFAM" id="SSF103473">
    <property type="entry name" value="MFS general substrate transporter"/>
    <property type="match status" value="1"/>
</dbReference>
<accession>A0A2T0PYD4</accession>
<evidence type="ECO:0000256" key="1">
    <source>
        <dbReference type="ARBA" id="ARBA00004651"/>
    </source>
</evidence>
<keyword evidence="2 5" id="KW-0812">Transmembrane</keyword>
<evidence type="ECO:0000256" key="3">
    <source>
        <dbReference type="ARBA" id="ARBA00022989"/>
    </source>
</evidence>